<sequence>MASSTSPAQSPKLQGSTPAEDHIHKEPVPENSSSLHANGGTPNAAGSVSSPVEGLVRHADGHDGPVASKNQFAEPKPSPKTLEEADAFFHKGCVALKNNDIIEAVDSLSRALEIRVAYFGELAQECATSYYKYGCALLYKAQDEADPLNESVALATKVQASSKDAPGRALEKVGEGESSKGVATGISENAGGGESSEVLTSGVSEKAGGGESCLFLASEVSAPYITDDKGKTSVGDQNGKQSATDENNEDPVCVNDAEEDDEGEESDEEEAGEDVVEEVEDEEESDLDLAWKNLEAARVILDKQDDTIEKVDVISALGDVSLEREDFSTSANDYMRALSILEQLDQAQSRHIAELCFKICLALQMQNMIPEALSYCQRALSTCTSCMLTLMNEVGATKLETAPEDAQKSIFAAGDLQNNVVPIESKEEDIKVLKGLMSDLSDK</sequence>
<protein>
    <recommendedName>
        <fullName evidence="7">Tetratricopeptide SHNi-TPR domain-containing protein</fullName>
    </recommendedName>
</protein>
<dbReference type="PANTHER" id="PTHR15081:SF1">
    <property type="entry name" value="NUCLEAR AUTOANTIGENIC SPERM PROTEIN"/>
    <property type="match status" value="1"/>
</dbReference>
<dbReference type="GO" id="GO:0042393">
    <property type="term" value="F:histone binding"/>
    <property type="evidence" value="ECO:0007669"/>
    <property type="project" value="TreeGrafter"/>
</dbReference>
<evidence type="ECO:0000256" key="6">
    <source>
        <dbReference type="SAM" id="MobiDB-lite"/>
    </source>
</evidence>
<feature type="region of interest" description="Disordered" evidence="6">
    <location>
        <begin position="158"/>
        <end position="200"/>
    </location>
</feature>
<dbReference type="AlphaFoldDB" id="A0AA38CHC9"/>
<evidence type="ECO:0000256" key="3">
    <source>
        <dbReference type="ARBA" id="ARBA00022737"/>
    </source>
</evidence>
<dbReference type="InterPro" id="IPR051730">
    <property type="entry name" value="NASP-like"/>
</dbReference>
<gene>
    <name evidence="8" type="ORF">KI387_013059</name>
</gene>
<feature type="compositionally biased region" description="Acidic residues" evidence="6">
    <location>
        <begin position="256"/>
        <end position="283"/>
    </location>
</feature>
<evidence type="ECO:0000256" key="4">
    <source>
        <dbReference type="ARBA" id="ARBA00022803"/>
    </source>
</evidence>
<evidence type="ECO:0000259" key="7">
    <source>
        <dbReference type="Pfam" id="PF10516"/>
    </source>
</evidence>
<keyword evidence="4" id="KW-0802">TPR repeat</keyword>
<evidence type="ECO:0000313" key="9">
    <source>
        <dbReference type="Proteomes" id="UP000824469"/>
    </source>
</evidence>
<dbReference type="PANTHER" id="PTHR15081">
    <property type="entry name" value="NUCLEAR AUTOANTIGENIC SPERM PROTEIN NASP -RELATED"/>
    <property type="match status" value="1"/>
</dbReference>
<comment type="similarity">
    <text evidence="2">Belongs to the NASP family.</text>
</comment>
<dbReference type="GO" id="GO:0006335">
    <property type="term" value="P:DNA replication-dependent chromatin assembly"/>
    <property type="evidence" value="ECO:0007669"/>
    <property type="project" value="TreeGrafter"/>
</dbReference>
<dbReference type="SMART" id="SM00028">
    <property type="entry name" value="TPR"/>
    <property type="match status" value="3"/>
</dbReference>
<dbReference type="InterPro" id="IPR019544">
    <property type="entry name" value="Tetratricopeptide_SHNi-TPR_dom"/>
</dbReference>
<dbReference type="Pfam" id="PF10516">
    <property type="entry name" value="SHNi-TPR"/>
    <property type="match status" value="1"/>
</dbReference>
<keyword evidence="5" id="KW-0539">Nucleus</keyword>
<dbReference type="InterPro" id="IPR011990">
    <property type="entry name" value="TPR-like_helical_dom_sf"/>
</dbReference>
<feature type="region of interest" description="Disordered" evidence="6">
    <location>
        <begin position="1"/>
        <end position="79"/>
    </location>
</feature>
<feature type="non-terminal residue" evidence="8">
    <location>
        <position position="443"/>
    </location>
</feature>
<dbReference type="EMBL" id="JAHRHJ020000009">
    <property type="protein sequence ID" value="KAH9301476.1"/>
    <property type="molecule type" value="Genomic_DNA"/>
</dbReference>
<dbReference type="Proteomes" id="UP000824469">
    <property type="component" value="Unassembled WGS sequence"/>
</dbReference>
<proteinExistence type="inferred from homology"/>
<keyword evidence="9" id="KW-1185">Reference proteome</keyword>
<feature type="compositionally biased region" description="Polar residues" evidence="6">
    <location>
        <begin position="234"/>
        <end position="245"/>
    </location>
</feature>
<evidence type="ECO:0000256" key="1">
    <source>
        <dbReference type="ARBA" id="ARBA00004123"/>
    </source>
</evidence>
<dbReference type="GO" id="GO:0005654">
    <property type="term" value="C:nucleoplasm"/>
    <property type="evidence" value="ECO:0007669"/>
    <property type="project" value="TreeGrafter"/>
</dbReference>
<evidence type="ECO:0000256" key="2">
    <source>
        <dbReference type="ARBA" id="ARBA00008402"/>
    </source>
</evidence>
<name>A0AA38CHC9_TAXCH</name>
<dbReference type="Gene3D" id="1.25.40.10">
    <property type="entry name" value="Tetratricopeptide repeat domain"/>
    <property type="match status" value="1"/>
</dbReference>
<feature type="compositionally biased region" description="Basic and acidic residues" evidence="6">
    <location>
        <begin position="19"/>
        <end position="28"/>
    </location>
</feature>
<evidence type="ECO:0000313" key="8">
    <source>
        <dbReference type="EMBL" id="KAH9301476.1"/>
    </source>
</evidence>
<evidence type="ECO:0000256" key="5">
    <source>
        <dbReference type="ARBA" id="ARBA00023242"/>
    </source>
</evidence>
<feature type="domain" description="Tetratricopeptide SHNi-TPR" evidence="7">
    <location>
        <begin position="312"/>
        <end position="346"/>
    </location>
</feature>
<feature type="compositionally biased region" description="Polar residues" evidence="6">
    <location>
        <begin position="30"/>
        <end position="50"/>
    </location>
</feature>
<comment type="caution">
    <text evidence="8">The sequence shown here is derived from an EMBL/GenBank/DDBJ whole genome shotgun (WGS) entry which is preliminary data.</text>
</comment>
<dbReference type="GO" id="GO:0034080">
    <property type="term" value="P:CENP-A containing chromatin assembly"/>
    <property type="evidence" value="ECO:0007669"/>
    <property type="project" value="TreeGrafter"/>
</dbReference>
<accession>A0AA38CHC9</accession>
<feature type="compositionally biased region" description="Basic and acidic residues" evidence="6">
    <location>
        <begin position="165"/>
        <end position="178"/>
    </location>
</feature>
<dbReference type="InterPro" id="IPR019734">
    <property type="entry name" value="TPR_rpt"/>
</dbReference>
<organism evidence="8 9">
    <name type="scientific">Taxus chinensis</name>
    <name type="common">Chinese yew</name>
    <name type="synonym">Taxus wallichiana var. chinensis</name>
    <dbReference type="NCBI Taxonomy" id="29808"/>
    <lineage>
        <taxon>Eukaryota</taxon>
        <taxon>Viridiplantae</taxon>
        <taxon>Streptophyta</taxon>
        <taxon>Embryophyta</taxon>
        <taxon>Tracheophyta</taxon>
        <taxon>Spermatophyta</taxon>
        <taxon>Pinopsida</taxon>
        <taxon>Pinidae</taxon>
        <taxon>Conifers II</taxon>
        <taxon>Cupressales</taxon>
        <taxon>Taxaceae</taxon>
        <taxon>Taxus</taxon>
    </lineage>
</organism>
<feature type="region of interest" description="Disordered" evidence="6">
    <location>
        <begin position="226"/>
        <end position="283"/>
    </location>
</feature>
<keyword evidence="3" id="KW-0677">Repeat</keyword>
<dbReference type="SUPFAM" id="SSF48452">
    <property type="entry name" value="TPR-like"/>
    <property type="match status" value="1"/>
</dbReference>
<reference evidence="8 9" key="1">
    <citation type="journal article" date="2021" name="Nat. Plants">
        <title>The Taxus genome provides insights into paclitaxel biosynthesis.</title>
        <authorList>
            <person name="Xiong X."/>
            <person name="Gou J."/>
            <person name="Liao Q."/>
            <person name="Li Y."/>
            <person name="Zhou Q."/>
            <person name="Bi G."/>
            <person name="Li C."/>
            <person name="Du R."/>
            <person name="Wang X."/>
            <person name="Sun T."/>
            <person name="Guo L."/>
            <person name="Liang H."/>
            <person name="Lu P."/>
            <person name="Wu Y."/>
            <person name="Zhang Z."/>
            <person name="Ro D.K."/>
            <person name="Shang Y."/>
            <person name="Huang S."/>
            <person name="Yan J."/>
        </authorList>
    </citation>
    <scope>NUCLEOTIDE SEQUENCE [LARGE SCALE GENOMIC DNA]</scope>
    <source>
        <strain evidence="8">Ta-2019</strain>
    </source>
</reference>
<feature type="compositionally biased region" description="Polar residues" evidence="6">
    <location>
        <begin position="1"/>
        <end position="17"/>
    </location>
</feature>
<comment type="subcellular location">
    <subcellularLocation>
        <location evidence="1">Nucleus</location>
    </subcellularLocation>
</comment>